<dbReference type="PRINTS" id="PR00455">
    <property type="entry name" value="HTHTETR"/>
</dbReference>
<keyword evidence="3" id="KW-0804">Transcription</keyword>
<dbReference type="InterPro" id="IPR009057">
    <property type="entry name" value="Homeodomain-like_sf"/>
</dbReference>
<dbReference type="SUPFAM" id="SSF46689">
    <property type="entry name" value="Homeodomain-like"/>
    <property type="match status" value="1"/>
</dbReference>
<dbReference type="Gene3D" id="1.10.10.60">
    <property type="entry name" value="Homeodomain-like"/>
    <property type="match status" value="1"/>
</dbReference>
<dbReference type="GO" id="GO:0045892">
    <property type="term" value="P:negative regulation of DNA-templated transcription"/>
    <property type="evidence" value="ECO:0007669"/>
    <property type="project" value="UniProtKB-ARBA"/>
</dbReference>
<sequence length="217" mass="23785">MTTEPSRYHRRVAEEKRTAIIEAATGLFLEKGYGGASLARIAESAGVSKATLFKRFPTKAALFDAIVTEYWRPGGGERPEPDPGDLRAGLTGIGNGYADLLTRPGMVSLYRIVIAEAPRFPELGRAQFDLGKMPYFTSVRRYLEAARDTGTARFEDADTAATQFLGMIADYVLWPRMLLVDWSPSSGAVQRAVAEAVATMEARYGVRDAGREDAARR</sequence>
<dbReference type="InterPro" id="IPR036271">
    <property type="entry name" value="Tet_transcr_reg_TetR-rel_C_sf"/>
</dbReference>
<evidence type="ECO:0000313" key="6">
    <source>
        <dbReference type="EMBL" id="SHI39109.1"/>
    </source>
</evidence>
<dbReference type="PROSITE" id="PS50977">
    <property type="entry name" value="HTH_TETR_2"/>
    <property type="match status" value="1"/>
</dbReference>
<dbReference type="Proteomes" id="UP000184452">
    <property type="component" value="Unassembled WGS sequence"/>
</dbReference>
<keyword evidence="2 4" id="KW-0238">DNA-binding</keyword>
<dbReference type="PANTHER" id="PTHR30055:SF146">
    <property type="entry name" value="HTH-TYPE TRANSCRIPTIONAL DUAL REGULATOR CECR"/>
    <property type="match status" value="1"/>
</dbReference>
<proteinExistence type="predicted"/>
<dbReference type="FunFam" id="1.10.10.60:FF:000141">
    <property type="entry name" value="TetR family transcriptional regulator"/>
    <property type="match status" value="1"/>
</dbReference>
<keyword evidence="1" id="KW-0805">Transcription regulation</keyword>
<dbReference type="OrthoDB" id="7186128at2"/>
<dbReference type="RefSeq" id="WP_073373762.1">
    <property type="nucleotide sequence ID" value="NZ_FQZK01000001.1"/>
</dbReference>
<evidence type="ECO:0000256" key="4">
    <source>
        <dbReference type="PROSITE-ProRule" id="PRU00335"/>
    </source>
</evidence>
<gene>
    <name evidence="6" type="ORF">SAMN05421803_10187</name>
</gene>
<dbReference type="GO" id="GO:0003700">
    <property type="term" value="F:DNA-binding transcription factor activity"/>
    <property type="evidence" value="ECO:0007669"/>
    <property type="project" value="TreeGrafter"/>
</dbReference>
<dbReference type="PANTHER" id="PTHR30055">
    <property type="entry name" value="HTH-TYPE TRANSCRIPTIONAL REGULATOR RUTR"/>
    <property type="match status" value="1"/>
</dbReference>
<evidence type="ECO:0000259" key="5">
    <source>
        <dbReference type="PROSITE" id="PS50977"/>
    </source>
</evidence>
<reference evidence="6 7" key="1">
    <citation type="submission" date="2016-11" db="EMBL/GenBank/DDBJ databases">
        <authorList>
            <person name="Jaros S."/>
            <person name="Januszkiewicz K."/>
            <person name="Wedrychowicz H."/>
        </authorList>
    </citation>
    <scope>NUCLEOTIDE SEQUENCE [LARGE SCALE GENOMIC DNA]</scope>
    <source>
        <strain evidence="6 7">CGMCC 4.5723</strain>
    </source>
</reference>
<dbReference type="PROSITE" id="PS01081">
    <property type="entry name" value="HTH_TETR_1"/>
    <property type="match status" value="1"/>
</dbReference>
<dbReference type="InterPro" id="IPR050109">
    <property type="entry name" value="HTH-type_TetR-like_transc_reg"/>
</dbReference>
<dbReference type="Gene3D" id="1.10.357.10">
    <property type="entry name" value="Tetracycline Repressor, domain 2"/>
    <property type="match status" value="1"/>
</dbReference>
<dbReference type="InterPro" id="IPR039536">
    <property type="entry name" value="TetR_C_Proteobacteria"/>
</dbReference>
<evidence type="ECO:0000256" key="3">
    <source>
        <dbReference type="ARBA" id="ARBA00023163"/>
    </source>
</evidence>
<dbReference type="EMBL" id="FQZK01000001">
    <property type="protein sequence ID" value="SHI39109.1"/>
    <property type="molecule type" value="Genomic_DNA"/>
</dbReference>
<dbReference type="AlphaFoldDB" id="A0A1M6ARF9"/>
<organism evidence="6 7">
    <name type="scientific">Nocardiopsis flavescens</name>
    <dbReference type="NCBI Taxonomy" id="758803"/>
    <lineage>
        <taxon>Bacteria</taxon>
        <taxon>Bacillati</taxon>
        <taxon>Actinomycetota</taxon>
        <taxon>Actinomycetes</taxon>
        <taxon>Streptosporangiales</taxon>
        <taxon>Nocardiopsidaceae</taxon>
        <taxon>Nocardiopsis</taxon>
    </lineage>
</organism>
<name>A0A1M6ARF9_9ACTN</name>
<feature type="domain" description="HTH tetR-type" evidence="5">
    <location>
        <begin position="14"/>
        <end position="74"/>
    </location>
</feature>
<feature type="DNA-binding region" description="H-T-H motif" evidence="4">
    <location>
        <begin position="37"/>
        <end position="56"/>
    </location>
</feature>
<dbReference type="Pfam" id="PF00440">
    <property type="entry name" value="TetR_N"/>
    <property type="match status" value="1"/>
</dbReference>
<dbReference type="SUPFAM" id="SSF48498">
    <property type="entry name" value="Tetracyclin repressor-like, C-terminal domain"/>
    <property type="match status" value="1"/>
</dbReference>
<dbReference type="GO" id="GO:0000976">
    <property type="term" value="F:transcription cis-regulatory region binding"/>
    <property type="evidence" value="ECO:0007669"/>
    <property type="project" value="TreeGrafter"/>
</dbReference>
<evidence type="ECO:0000313" key="7">
    <source>
        <dbReference type="Proteomes" id="UP000184452"/>
    </source>
</evidence>
<keyword evidence="7" id="KW-1185">Reference proteome</keyword>
<dbReference type="Pfam" id="PF14246">
    <property type="entry name" value="TetR_C_7"/>
    <property type="match status" value="1"/>
</dbReference>
<evidence type="ECO:0000256" key="2">
    <source>
        <dbReference type="ARBA" id="ARBA00023125"/>
    </source>
</evidence>
<protein>
    <submittedName>
        <fullName evidence="6">DNA-binding transcriptional regulator, AcrR family</fullName>
    </submittedName>
</protein>
<accession>A0A1M6ARF9</accession>
<dbReference type="InterPro" id="IPR001647">
    <property type="entry name" value="HTH_TetR"/>
</dbReference>
<evidence type="ECO:0000256" key="1">
    <source>
        <dbReference type="ARBA" id="ARBA00023015"/>
    </source>
</evidence>
<dbReference type="InterPro" id="IPR023772">
    <property type="entry name" value="DNA-bd_HTH_TetR-type_CS"/>
</dbReference>